<evidence type="ECO:0000313" key="2">
    <source>
        <dbReference type="EMBL" id="RFM22952.1"/>
    </source>
</evidence>
<gene>
    <name evidence="2" type="ORF">D0433_12965</name>
</gene>
<name>A0A395LWA5_9BACT</name>
<sequence>MFYTCSFCTIAIRGMHRYTIAFFVFSLLFLAALGAFTFYELHRHHGEIKEYYANGTLRSSVMFKNGKPDGVARIYYPNGNLRREAYFQNGVQHGPTRSYYENGQLKSEEYYEQSRLEGPARFYEPDGRLQWEAVFHKGRIVDSTLKNYTRAHSSSAQP</sequence>
<evidence type="ECO:0000256" key="1">
    <source>
        <dbReference type="SAM" id="Phobius"/>
    </source>
</evidence>
<dbReference type="Proteomes" id="UP000266389">
    <property type="component" value="Unassembled WGS sequence"/>
</dbReference>
<evidence type="ECO:0000313" key="3">
    <source>
        <dbReference type="Proteomes" id="UP000266389"/>
    </source>
</evidence>
<dbReference type="Gene3D" id="2.20.110.10">
    <property type="entry name" value="Histone H3 K4-specific methyltransferase SET7/9 N-terminal domain"/>
    <property type="match status" value="2"/>
</dbReference>
<protein>
    <submittedName>
        <fullName evidence="2">Toxin-antitoxin system YwqK family antitoxin</fullName>
    </submittedName>
</protein>
<dbReference type="SUPFAM" id="SSF82185">
    <property type="entry name" value="Histone H3 K4-specific methyltransferase SET7/9 N-terminal domain"/>
    <property type="match status" value="1"/>
</dbReference>
<accession>A0A395LWA5</accession>
<dbReference type="InterPro" id="IPR011652">
    <property type="entry name" value="MORN_2"/>
</dbReference>
<dbReference type="EMBL" id="PHFL01000071">
    <property type="protein sequence ID" value="RFM22952.1"/>
    <property type="molecule type" value="Genomic_DNA"/>
</dbReference>
<dbReference type="Pfam" id="PF07661">
    <property type="entry name" value="MORN_2"/>
    <property type="match status" value="3"/>
</dbReference>
<keyword evidence="1" id="KW-0812">Transmembrane</keyword>
<reference evidence="2 3" key="1">
    <citation type="journal article" date="2011" name="ISME J.">
        <title>Community ecology of hot spring cyanobacterial mats: predominant populations and their functional potential.</title>
        <authorList>
            <person name="Klatt C.G."/>
            <person name="Wood J.M."/>
            <person name="Rusch D.B."/>
            <person name="Bateson M.M."/>
            <person name="Hamamura N."/>
            <person name="Heidelberg J.F."/>
            <person name="Grossman A.R."/>
            <person name="Bhaya D."/>
            <person name="Cohan F.M."/>
            <person name="Kuhl M."/>
            <person name="Bryant D.A."/>
            <person name="Ward D.M."/>
        </authorList>
    </citation>
    <scope>NUCLEOTIDE SEQUENCE [LARGE SCALE GENOMIC DNA]</scope>
    <source>
        <strain evidence="2">OS</strain>
    </source>
</reference>
<keyword evidence="1" id="KW-1133">Transmembrane helix</keyword>
<organism evidence="2 3">
    <name type="scientific">Candidatus Thermochlorobacter aerophilus</name>
    <dbReference type="NCBI Taxonomy" id="1868324"/>
    <lineage>
        <taxon>Bacteria</taxon>
        <taxon>Pseudomonadati</taxon>
        <taxon>Chlorobiota</taxon>
        <taxon>Chlorobiia</taxon>
        <taxon>Chlorobiales</taxon>
        <taxon>Candidatus Thermochlorobacteriaceae</taxon>
        <taxon>Candidatus Thermochlorobacter</taxon>
    </lineage>
</organism>
<feature type="transmembrane region" description="Helical" evidence="1">
    <location>
        <begin position="20"/>
        <end position="39"/>
    </location>
</feature>
<keyword evidence="1" id="KW-0472">Membrane</keyword>
<proteinExistence type="predicted"/>
<comment type="caution">
    <text evidence="2">The sequence shown here is derived from an EMBL/GenBank/DDBJ whole genome shotgun (WGS) entry which is preliminary data.</text>
</comment>
<dbReference type="AlphaFoldDB" id="A0A395LWA5"/>